<dbReference type="InterPro" id="IPR050198">
    <property type="entry name" value="Non-receptor_tyrosine_kinases"/>
</dbReference>
<dbReference type="Gene3D" id="1.10.510.10">
    <property type="entry name" value="Transferase(Phosphotransferase) domain 1"/>
    <property type="match status" value="1"/>
</dbReference>
<gene>
    <name evidence="4" type="ORF">FSP39_006154</name>
</gene>
<dbReference type="Pfam" id="PF07714">
    <property type="entry name" value="PK_Tyr_Ser-Thr"/>
    <property type="match status" value="1"/>
</dbReference>
<dbReference type="PANTHER" id="PTHR24418">
    <property type="entry name" value="TYROSINE-PROTEIN KINASE"/>
    <property type="match status" value="1"/>
</dbReference>
<feature type="domain" description="Protein kinase" evidence="3">
    <location>
        <begin position="69"/>
        <end position="334"/>
    </location>
</feature>
<evidence type="ECO:0000313" key="5">
    <source>
        <dbReference type="Proteomes" id="UP001186944"/>
    </source>
</evidence>
<evidence type="ECO:0000256" key="2">
    <source>
        <dbReference type="ARBA" id="ARBA00022840"/>
    </source>
</evidence>
<reference evidence="4" key="1">
    <citation type="submission" date="2019-08" db="EMBL/GenBank/DDBJ databases">
        <title>The improved chromosome-level genome for the pearl oyster Pinctada fucata martensii using PacBio sequencing and Hi-C.</title>
        <authorList>
            <person name="Zheng Z."/>
        </authorList>
    </citation>
    <scope>NUCLEOTIDE SEQUENCE</scope>
    <source>
        <strain evidence="4">ZZ-2019</strain>
        <tissue evidence="4">Adductor muscle</tissue>
    </source>
</reference>
<dbReference type="AlphaFoldDB" id="A0AA89BKA9"/>
<dbReference type="EMBL" id="VSWD01000012">
    <property type="protein sequence ID" value="KAK3085618.1"/>
    <property type="molecule type" value="Genomic_DNA"/>
</dbReference>
<dbReference type="InterPro" id="IPR011009">
    <property type="entry name" value="Kinase-like_dom_sf"/>
</dbReference>
<evidence type="ECO:0000256" key="1">
    <source>
        <dbReference type="ARBA" id="ARBA00022741"/>
    </source>
</evidence>
<keyword evidence="2" id="KW-0067">ATP-binding</keyword>
<dbReference type="SUPFAM" id="SSF56112">
    <property type="entry name" value="Protein kinase-like (PK-like)"/>
    <property type="match status" value="1"/>
</dbReference>
<dbReference type="InterPro" id="IPR001245">
    <property type="entry name" value="Ser-Thr/Tyr_kinase_cat_dom"/>
</dbReference>
<name>A0AA89BKA9_PINIB</name>
<keyword evidence="1" id="KW-0547">Nucleotide-binding</keyword>
<dbReference type="PROSITE" id="PS50011">
    <property type="entry name" value="PROTEIN_KINASE_DOM"/>
    <property type="match status" value="1"/>
</dbReference>
<dbReference type="Proteomes" id="UP001186944">
    <property type="component" value="Unassembled WGS sequence"/>
</dbReference>
<dbReference type="InterPro" id="IPR000719">
    <property type="entry name" value="Prot_kinase_dom"/>
</dbReference>
<dbReference type="GO" id="GO:0004672">
    <property type="term" value="F:protein kinase activity"/>
    <property type="evidence" value="ECO:0007669"/>
    <property type="project" value="InterPro"/>
</dbReference>
<evidence type="ECO:0000259" key="3">
    <source>
        <dbReference type="PROSITE" id="PS50011"/>
    </source>
</evidence>
<protein>
    <recommendedName>
        <fullName evidence="3">Protein kinase domain-containing protein</fullName>
    </recommendedName>
</protein>
<accession>A0AA89BKA9</accession>
<proteinExistence type="predicted"/>
<comment type="caution">
    <text evidence="4">The sequence shown here is derived from an EMBL/GenBank/DDBJ whole genome shotgun (WGS) entry which is preliminary data.</text>
</comment>
<sequence length="334" mass="38861">MKAIQCIRSPKSMFSMLPLDVISMVLRIDARDSFSIWSNISLADGEFQRMVSQHAEAQIPGLVLQRGFPLEKQIVGKRSDHAVWLRVKGTFMSRHEVDVMIFVTGRYPTRLKVNDQEDIEFGNTETEFDILRSIQYRQQHRNVVQLLAFCDPNPRSFAMFAVEKYECTLLKYLYAARSNNEELKLKWKVKRCLEMLNAIDFLHFHKIVHRDIMADVFSMRYNGPDPEVLVLTSFKRAIANDEAGNTTMIGHVRDLNSTQIPTRWSAPESFLQDRFDTYSDIWMLGHAIREIFTCGCQPYTEMYSEDTGDIMAKVTYFKIAFTKKCPSYCFILYC</sequence>
<organism evidence="4 5">
    <name type="scientific">Pinctada imbricata</name>
    <name type="common">Atlantic pearl-oyster</name>
    <name type="synonym">Pinctada martensii</name>
    <dbReference type="NCBI Taxonomy" id="66713"/>
    <lineage>
        <taxon>Eukaryota</taxon>
        <taxon>Metazoa</taxon>
        <taxon>Spiralia</taxon>
        <taxon>Lophotrochozoa</taxon>
        <taxon>Mollusca</taxon>
        <taxon>Bivalvia</taxon>
        <taxon>Autobranchia</taxon>
        <taxon>Pteriomorphia</taxon>
        <taxon>Pterioida</taxon>
        <taxon>Pterioidea</taxon>
        <taxon>Pteriidae</taxon>
        <taxon>Pinctada</taxon>
    </lineage>
</organism>
<keyword evidence="5" id="KW-1185">Reference proteome</keyword>
<evidence type="ECO:0000313" key="4">
    <source>
        <dbReference type="EMBL" id="KAK3085618.1"/>
    </source>
</evidence>
<dbReference type="GO" id="GO:0005524">
    <property type="term" value="F:ATP binding"/>
    <property type="evidence" value="ECO:0007669"/>
    <property type="project" value="UniProtKB-KW"/>
</dbReference>